<protein>
    <submittedName>
        <fullName evidence="3">Type III secretion system (T3SS) protein HrpB7</fullName>
    </submittedName>
</protein>
<feature type="coiled-coil region" evidence="1">
    <location>
        <begin position="110"/>
        <end position="151"/>
    </location>
</feature>
<name>A0A328YYC2_9BURK</name>
<feature type="region of interest" description="Disordered" evidence="2">
    <location>
        <begin position="33"/>
        <end position="55"/>
    </location>
</feature>
<accession>A0A328YYC2</accession>
<dbReference type="InterPro" id="IPR053716">
    <property type="entry name" value="Flag_assembly_chemotaxis_eff"/>
</dbReference>
<dbReference type="RefSeq" id="WP_111879051.1">
    <property type="nucleotide sequence ID" value="NZ_CBCSGC010000015.1"/>
</dbReference>
<organism evidence="3 4">
    <name type="scientific">Paracidovorax anthurii</name>
    <dbReference type="NCBI Taxonomy" id="78229"/>
    <lineage>
        <taxon>Bacteria</taxon>
        <taxon>Pseudomonadati</taxon>
        <taxon>Pseudomonadota</taxon>
        <taxon>Betaproteobacteria</taxon>
        <taxon>Burkholderiales</taxon>
        <taxon>Comamonadaceae</taxon>
        <taxon>Paracidovorax</taxon>
    </lineage>
</organism>
<dbReference type="OrthoDB" id="8819647at2"/>
<evidence type="ECO:0000313" key="4">
    <source>
        <dbReference type="Proteomes" id="UP000248856"/>
    </source>
</evidence>
<sequence>MSTIKGLRTLVRLKARRAEQSEATLQDSIRALRGEEDAHAQAQSTEAEARNGEGAARDRLFSATGEGSRFLGCDAITLQMLLTEAEGRSADAARNTAQALDRVDAARGHVHACEVALRRAQQQLEATRERLEAAIAAADRAQEDAQDEEAEETAVARMLAASRDRKRAAMRADAQVPHGA</sequence>
<evidence type="ECO:0000313" key="3">
    <source>
        <dbReference type="EMBL" id="RAR77815.1"/>
    </source>
</evidence>
<proteinExistence type="predicted"/>
<reference evidence="3 4" key="1">
    <citation type="submission" date="2018-06" db="EMBL/GenBank/DDBJ databases">
        <title>Genomic Encyclopedia of Archaeal and Bacterial Type Strains, Phase II (KMG-II): from individual species to whole genera.</title>
        <authorList>
            <person name="Goeker M."/>
        </authorList>
    </citation>
    <scope>NUCLEOTIDE SEQUENCE [LARGE SCALE GENOMIC DNA]</scope>
    <source>
        <strain evidence="3 4">CFPB 3232</strain>
    </source>
</reference>
<dbReference type="EMBL" id="QLTA01000034">
    <property type="protein sequence ID" value="RAR77815.1"/>
    <property type="molecule type" value="Genomic_DNA"/>
</dbReference>
<comment type="caution">
    <text evidence="3">The sequence shown here is derived from an EMBL/GenBank/DDBJ whole genome shotgun (WGS) entry which is preliminary data.</text>
</comment>
<gene>
    <name evidence="3" type="ORF">AX018_103418</name>
</gene>
<dbReference type="Gene3D" id="1.10.287.1700">
    <property type="match status" value="1"/>
</dbReference>
<evidence type="ECO:0000256" key="2">
    <source>
        <dbReference type="SAM" id="MobiDB-lite"/>
    </source>
</evidence>
<keyword evidence="1" id="KW-0175">Coiled coil</keyword>
<keyword evidence="4" id="KW-1185">Reference proteome</keyword>
<evidence type="ECO:0000256" key="1">
    <source>
        <dbReference type="SAM" id="Coils"/>
    </source>
</evidence>
<dbReference type="AlphaFoldDB" id="A0A328YYC2"/>
<dbReference type="Proteomes" id="UP000248856">
    <property type="component" value="Unassembled WGS sequence"/>
</dbReference>